<dbReference type="PROSITE" id="PS00671">
    <property type="entry name" value="D_2_HYDROXYACID_DH_3"/>
    <property type="match status" value="1"/>
</dbReference>
<dbReference type="GO" id="GO:0051287">
    <property type="term" value="F:NAD binding"/>
    <property type="evidence" value="ECO:0007669"/>
    <property type="project" value="InterPro"/>
</dbReference>
<dbReference type="AlphaFoldDB" id="A0A382F0Q4"/>
<evidence type="ECO:0000256" key="1">
    <source>
        <dbReference type="ARBA" id="ARBA00023002"/>
    </source>
</evidence>
<dbReference type="SUPFAM" id="SSF51735">
    <property type="entry name" value="NAD(P)-binding Rossmann-fold domains"/>
    <property type="match status" value="1"/>
</dbReference>
<dbReference type="Gene3D" id="3.40.50.720">
    <property type="entry name" value="NAD(P)-binding Rossmann-like Domain"/>
    <property type="match status" value="2"/>
</dbReference>
<dbReference type="PANTHER" id="PTHR10996">
    <property type="entry name" value="2-HYDROXYACID DEHYDROGENASE-RELATED"/>
    <property type="match status" value="1"/>
</dbReference>
<sequence length="251" mass="28427">MKKRILLTDKLLENFVSIYSKHFIVDTLWNSDVKKINFSQYDGIVASGLFKIPTLLYDKLCNIEIISLFAVGFDNVDLKICKKRNIKVANTPGVLTRDVADLALTLLLSISRNLFQGQKYVISNLWINNGPMELTDSVYNKKVGIVGLGKIGKEFAKKAEVFSMDINYFGPRKKNVKYKYFNNLKKMAKYIDYLVITCAGGEKTKKLINAEILSVMKKNAYLINVSRGTVVDEKALLQYLKDKMIKGAALD</sequence>
<gene>
    <name evidence="4" type="ORF">METZ01_LOCUS208511</name>
</gene>
<dbReference type="InterPro" id="IPR006140">
    <property type="entry name" value="D-isomer_DH_NAD-bd"/>
</dbReference>
<proteinExistence type="predicted"/>
<name>A0A382F0Q4_9ZZZZ</name>
<keyword evidence="2" id="KW-0520">NAD</keyword>
<evidence type="ECO:0000256" key="2">
    <source>
        <dbReference type="ARBA" id="ARBA00023027"/>
    </source>
</evidence>
<dbReference type="GO" id="GO:0005829">
    <property type="term" value="C:cytosol"/>
    <property type="evidence" value="ECO:0007669"/>
    <property type="project" value="TreeGrafter"/>
</dbReference>
<dbReference type="GO" id="GO:0016618">
    <property type="term" value="F:hydroxypyruvate reductase [NAD(P)H] activity"/>
    <property type="evidence" value="ECO:0007669"/>
    <property type="project" value="TreeGrafter"/>
</dbReference>
<dbReference type="InterPro" id="IPR029753">
    <property type="entry name" value="D-isomer_DH_CS"/>
</dbReference>
<dbReference type="SUPFAM" id="SSF52283">
    <property type="entry name" value="Formate/glycerate dehydrogenase catalytic domain-like"/>
    <property type="match status" value="1"/>
</dbReference>
<feature type="domain" description="D-isomer specific 2-hydroxyacid dehydrogenase NAD-binding" evidence="3">
    <location>
        <begin position="104"/>
        <end position="251"/>
    </location>
</feature>
<dbReference type="GO" id="GO:0030267">
    <property type="term" value="F:glyoxylate reductase (NADPH) activity"/>
    <property type="evidence" value="ECO:0007669"/>
    <property type="project" value="TreeGrafter"/>
</dbReference>
<dbReference type="InterPro" id="IPR036291">
    <property type="entry name" value="NAD(P)-bd_dom_sf"/>
</dbReference>
<organism evidence="4">
    <name type="scientific">marine metagenome</name>
    <dbReference type="NCBI Taxonomy" id="408172"/>
    <lineage>
        <taxon>unclassified sequences</taxon>
        <taxon>metagenomes</taxon>
        <taxon>ecological metagenomes</taxon>
    </lineage>
</organism>
<keyword evidence="1" id="KW-0560">Oxidoreductase</keyword>
<dbReference type="InterPro" id="IPR050223">
    <property type="entry name" value="D-isomer_2-hydroxyacid_DH"/>
</dbReference>
<dbReference type="Pfam" id="PF02826">
    <property type="entry name" value="2-Hacid_dh_C"/>
    <property type="match status" value="1"/>
</dbReference>
<protein>
    <recommendedName>
        <fullName evidence="3">D-isomer specific 2-hydroxyacid dehydrogenase NAD-binding domain-containing protein</fullName>
    </recommendedName>
</protein>
<dbReference type="PANTHER" id="PTHR10996:SF178">
    <property type="entry name" value="2-HYDROXYACID DEHYDROGENASE YGL185C-RELATED"/>
    <property type="match status" value="1"/>
</dbReference>
<evidence type="ECO:0000313" key="4">
    <source>
        <dbReference type="EMBL" id="SVB55657.1"/>
    </source>
</evidence>
<accession>A0A382F0Q4</accession>
<dbReference type="EMBL" id="UINC01046977">
    <property type="protein sequence ID" value="SVB55657.1"/>
    <property type="molecule type" value="Genomic_DNA"/>
</dbReference>
<reference evidence="4" key="1">
    <citation type="submission" date="2018-05" db="EMBL/GenBank/DDBJ databases">
        <authorList>
            <person name="Lanie J.A."/>
            <person name="Ng W.-L."/>
            <person name="Kazmierczak K.M."/>
            <person name="Andrzejewski T.M."/>
            <person name="Davidsen T.M."/>
            <person name="Wayne K.J."/>
            <person name="Tettelin H."/>
            <person name="Glass J.I."/>
            <person name="Rusch D."/>
            <person name="Podicherti R."/>
            <person name="Tsui H.-C.T."/>
            <person name="Winkler M.E."/>
        </authorList>
    </citation>
    <scope>NUCLEOTIDE SEQUENCE</scope>
</reference>
<feature type="non-terminal residue" evidence="4">
    <location>
        <position position="251"/>
    </location>
</feature>
<evidence type="ECO:0000259" key="3">
    <source>
        <dbReference type="Pfam" id="PF02826"/>
    </source>
</evidence>